<dbReference type="SUPFAM" id="SSF109604">
    <property type="entry name" value="HD-domain/PDEase-like"/>
    <property type="match status" value="1"/>
</dbReference>
<dbReference type="Pfam" id="PF01966">
    <property type="entry name" value="HD"/>
    <property type="match status" value="1"/>
</dbReference>
<accession>A0ABQ1J296</accession>
<keyword evidence="3" id="KW-1185">Reference proteome</keyword>
<comment type="caution">
    <text evidence="2">The sequence shown here is derived from an EMBL/GenBank/DDBJ whole genome shotgun (WGS) entry which is preliminary data.</text>
</comment>
<proteinExistence type="predicted"/>
<dbReference type="InterPro" id="IPR003607">
    <property type="entry name" value="HD/PDEase_dom"/>
</dbReference>
<dbReference type="InterPro" id="IPR006674">
    <property type="entry name" value="HD_domain"/>
</dbReference>
<organism evidence="2 3">
    <name type="scientific">Tistrella bauzanensis</name>
    <dbReference type="NCBI Taxonomy" id="657419"/>
    <lineage>
        <taxon>Bacteria</taxon>
        <taxon>Pseudomonadati</taxon>
        <taxon>Pseudomonadota</taxon>
        <taxon>Alphaproteobacteria</taxon>
        <taxon>Geminicoccales</taxon>
        <taxon>Geminicoccaceae</taxon>
        <taxon>Tistrella</taxon>
    </lineage>
</organism>
<dbReference type="RefSeq" id="WP_188581886.1">
    <property type="nucleotide sequence ID" value="NZ_BMDZ01000075.1"/>
</dbReference>
<reference evidence="3" key="1">
    <citation type="journal article" date="2019" name="Int. J. Syst. Evol. Microbiol.">
        <title>The Global Catalogue of Microorganisms (GCM) 10K type strain sequencing project: providing services to taxonomists for standard genome sequencing and annotation.</title>
        <authorList>
            <consortium name="The Broad Institute Genomics Platform"/>
            <consortium name="The Broad Institute Genome Sequencing Center for Infectious Disease"/>
            <person name="Wu L."/>
            <person name="Ma J."/>
        </authorList>
    </citation>
    <scope>NUCLEOTIDE SEQUENCE [LARGE SCALE GENOMIC DNA]</scope>
    <source>
        <strain evidence="3">CGMCC 1.10188</strain>
    </source>
</reference>
<dbReference type="CDD" id="cd00077">
    <property type="entry name" value="HDc"/>
    <property type="match status" value="1"/>
</dbReference>
<evidence type="ECO:0000259" key="1">
    <source>
        <dbReference type="Pfam" id="PF01966"/>
    </source>
</evidence>
<gene>
    <name evidence="2" type="ORF">GCM10011505_43580</name>
</gene>
<dbReference type="PANTHER" id="PTHR40202:SF1">
    <property type="entry name" value="HD DOMAIN-CONTAINING PROTEIN"/>
    <property type="match status" value="1"/>
</dbReference>
<feature type="domain" description="HD" evidence="1">
    <location>
        <begin position="39"/>
        <end position="100"/>
    </location>
</feature>
<name>A0ABQ1J296_9PROT</name>
<dbReference type="Proteomes" id="UP000603352">
    <property type="component" value="Unassembled WGS sequence"/>
</dbReference>
<sequence>MAETQPALLPETRSRLEAIFATFAARGDESYGEAVSQIEHAVQSAEIAEAAGAPDSLIAAALLHDIGHMVHRDAGDAFRRGRDDAHERLGEKYLAGLFPLSVTRPIALHVAAKRCLVVTEPAYAAGLSAVSRRTLDLQGGPMSDAEVADFLADPHGADAIALRRIDEAAKVDGAGRGGVARFRPLLERLACR</sequence>
<dbReference type="PANTHER" id="PTHR40202">
    <property type="match status" value="1"/>
</dbReference>
<evidence type="ECO:0000313" key="3">
    <source>
        <dbReference type="Proteomes" id="UP000603352"/>
    </source>
</evidence>
<evidence type="ECO:0000313" key="2">
    <source>
        <dbReference type="EMBL" id="GGB57977.1"/>
    </source>
</evidence>
<dbReference type="InterPro" id="IPR052567">
    <property type="entry name" value="OP_Dioxygenase"/>
</dbReference>
<protein>
    <recommendedName>
        <fullName evidence="1">HD domain-containing protein</fullName>
    </recommendedName>
</protein>
<dbReference type="EMBL" id="BMDZ01000075">
    <property type="protein sequence ID" value="GGB57977.1"/>
    <property type="molecule type" value="Genomic_DNA"/>
</dbReference>
<dbReference type="Gene3D" id="1.10.3210.10">
    <property type="entry name" value="Hypothetical protein af1432"/>
    <property type="match status" value="1"/>
</dbReference>